<dbReference type="EMBL" id="CAADRP010002262">
    <property type="protein sequence ID" value="VFU64826.1"/>
    <property type="molecule type" value="Genomic_DNA"/>
</dbReference>
<reference evidence="1" key="1">
    <citation type="submission" date="2019-03" db="EMBL/GenBank/DDBJ databases">
        <authorList>
            <person name="Mank J."/>
            <person name="Almeida P."/>
        </authorList>
    </citation>
    <scope>NUCLEOTIDE SEQUENCE</scope>
    <source>
        <strain evidence="1">78183</strain>
    </source>
</reference>
<evidence type="ECO:0000313" key="1">
    <source>
        <dbReference type="EMBL" id="VFU64826.1"/>
    </source>
</evidence>
<protein>
    <submittedName>
        <fullName evidence="1">Uncharacterized protein</fullName>
    </submittedName>
</protein>
<name>A0A6N2NCI8_SALVM</name>
<dbReference type="AlphaFoldDB" id="A0A6N2NCI8"/>
<proteinExistence type="predicted"/>
<sequence>MKESRSTAQKVLKTLPGLLVSEPRTRLYHITVKKRAVNKLINKEELNNKRIQVNKELTTAATAAIITSFENTGKERKREPTLVFFNKAEILVLYD</sequence>
<organism evidence="1">
    <name type="scientific">Salix viminalis</name>
    <name type="common">Common osier</name>
    <name type="synonym">Basket willow</name>
    <dbReference type="NCBI Taxonomy" id="40686"/>
    <lineage>
        <taxon>Eukaryota</taxon>
        <taxon>Viridiplantae</taxon>
        <taxon>Streptophyta</taxon>
        <taxon>Embryophyta</taxon>
        <taxon>Tracheophyta</taxon>
        <taxon>Spermatophyta</taxon>
        <taxon>Magnoliopsida</taxon>
        <taxon>eudicotyledons</taxon>
        <taxon>Gunneridae</taxon>
        <taxon>Pentapetalae</taxon>
        <taxon>rosids</taxon>
        <taxon>fabids</taxon>
        <taxon>Malpighiales</taxon>
        <taxon>Salicaceae</taxon>
        <taxon>Saliceae</taxon>
        <taxon>Salix</taxon>
    </lineage>
</organism>
<accession>A0A6N2NCI8</accession>
<gene>
    <name evidence="1" type="ORF">SVIM_LOCUS496463</name>
</gene>